<dbReference type="GO" id="GO:0003729">
    <property type="term" value="F:mRNA binding"/>
    <property type="evidence" value="ECO:0007669"/>
    <property type="project" value="TreeGrafter"/>
</dbReference>
<dbReference type="EMBL" id="DVGD01000133">
    <property type="protein sequence ID" value="HIR09618.1"/>
    <property type="molecule type" value="Genomic_DNA"/>
</dbReference>
<dbReference type="GO" id="GO:0006412">
    <property type="term" value="P:translation"/>
    <property type="evidence" value="ECO:0007669"/>
    <property type="project" value="TreeGrafter"/>
</dbReference>
<keyword evidence="2" id="KW-0689">Ribosomal protein</keyword>
<dbReference type="SUPFAM" id="SSF50249">
    <property type="entry name" value="Nucleic acid-binding proteins"/>
    <property type="match status" value="1"/>
</dbReference>
<evidence type="ECO:0000259" key="5">
    <source>
        <dbReference type="PROSITE" id="PS50126"/>
    </source>
</evidence>
<dbReference type="PANTHER" id="PTHR10724:SF7">
    <property type="entry name" value="SMALL RIBOSOMAL SUBUNIT PROTEIN BS1C"/>
    <property type="match status" value="1"/>
</dbReference>
<dbReference type="Pfam" id="PF00575">
    <property type="entry name" value="S1"/>
    <property type="match status" value="1"/>
</dbReference>
<dbReference type="InterPro" id="IPR012340">
    <property type="entry name" value="NA-bd_OB-fold"/>
</dbReference>
<dbReference type="GO" id="GO:0003735">
    <property type="term" value="F:structural constituent of ribosome"/>
    <property type="evidence" value="ECO:0007669"/>
    <property type="project" value="TreeGrafter"/>
</dbReference>
<dbReference type="PANTHER" id="PTHR10724">
    <property type="entry name" value="30S RIBOSOMAL PROTEIN S1"/>
    <property type="match status" value="1"/>
</dbReference>
<comment type="caution">
    <text evidence="6">The sequence shown here is derived from an EMBL/GenBank/DDBJ whole genome shotgun (WGS) entry which is preliminary data.</text>
</comment>
<evidence type="ECO:0000256" key="4">
    <source>
        <dbReference type="SAM" id="MobiDB-lite"/>
    </source>
</evidence>
<evidence type="ECO:0000313" key="7">
    <source>
        <dbReference type="Proteomes" id="UP000824258"/>
    </source>
</evidence>
<dbReference type="PROSITE" id="PS50126">
    <property type="entry name" value="S1"/>
    <property type="match status" value="1"/>
</dbReference>
<evidence type="ECO:0000256" key="1">
    <source>
        <dbReference type="ARBA" id="ARBA00006767"/>
    </source>
</evidence>
<keyword evidence="3" id="KW-0687">Ribonucleoprotein</keyword>
<proteinExistence type="inferred from homology"/>
<evidence type="ECO:0000313" key="6">
    <source>
        <dbReference type="EMBL" id="HIR09618.1"/>
    </source>
</evidence>
<evidence type="ECO:0000256" key="3">
    <source>
        <dbReference type="ARBA" id="ARBA00023274"/>
    </source>
</evidence>
<protein>
    <submittedName>
        <fullName evidence="6">S1 RNA-binding domain-containing protein</fullName>
    </submittedName>
</protein>
<dbReference type="CDD" id="cd05692">
    <property type="entry name" value="S1_RPS1_repeat_hs4"/>
    <property type="match status" value="1"/>
</dbReference>
<dbReference type="InterPro" id="IPR003029">
    <property type="entry name" value="S1_domain"/>
</dbReference>
<dbReference type="Proteomes" id="UP000824258">
    <property type="component" value="Unassembled WGS sequence"/>
</dbReference>
<accession>A0A9D1A9M4</accession>
<sequence length="153" mass="17245">MELTVGAILEGKVKSITKFGAFISLPDNQTGMVHISEITHAYVNDIHDHLTEGQDVKVMVIGLDNGKINLSIRRIQPAPPRQPSDRGHQADRFRGDSRPRSQDSRPPRGRPSAPAERQPQSFDDMLKQFMADSDSKISGLKQYSDRKTKNRRR</sequence>
<comment type="similarity">
    <text evidence="1">Belongs to the bacterial ribosomal protein bS1 family.</text>
</comment>
<reference evidence="6" key="1">
    <citation type="submission" date="2020-10" db="EMBL/GenBank/DDBJ databases">
        <authorList>
            <person name="Gilroy R."/>
        </authorList>
    </citation>
    <scope>NUCLEOTIDE SEQUENCE</scope>
    <source>
        <strain evidence="6">ChiHjej9B8-7071</strain>
    </source>
</reference>
<evidence type="ECO:0000256" key="2">
    <source>
        <dbReference type="ARBA" id="ARBA00022980"/>
    </source>
</evidence>
<name>A0A9D1A9M4_9FIRM</name>
<dbReference type="SMART" id="SM00316">
    <property type="entry name" value="S1"/>
    <property type="match status" value="1"/>
</dbReference>
<reference evidence="6" key="2">
    <citation type="journal article" date="2021" name="PeerJ">
        <title>Extensive microbial diversity within the chicken gut microbiome revealed by metagenomics and culture.</title>
        <authorList>
            <person name="Gilroy R."/>
            <person name="Ravi A."/>
            <person name="Getino M."/>
            <person name="Pursley I."/>
            <person name="Horton D.L."/>
            <person name="Alikhan N.F."/>
            <person name="Baker D."/>
            <person name="Gharbi K."/>
            <person name="Hall N."/>
            <person name="Watson M."/>
            <person name="Adriaenssens E.M."/>
            <person name="Foster-Nyarko E."/>
            <person name="Jarju S."/>
            <person name="Secka A."/>
            <person name="Antonio M."/>
            <person name="Oren A."/>
            <person name="Chaudhuri R.R."/>
            <person name="La Ragione R."/>
            <person name="Hildebrand F."/>
            <person name="Pallen M.J."/>
        </authorList>
    </citation>
    <scope>NUCLEOTIDE SEQUENCE</scope>
    <source>
        <strain evidence="6">ChiHjej9B8-7071</strain>
    </source>
</reference>
<dbReference type="GO" id="GO:1990904">
    <property type="term" value="C:ribonucleoprotein complex"/>
    <property type="evidence" value="ECO:0007669"/>
    <property type="project" value="UniProtKB-KW"/>
</dbReference>
<feature type="region of interest" description="Disordered" evidence="4">
    <location>
        <begin position="72"/>
        <end position="153"/>
    </location>
</feature>
<dbReference type="GO" id="GO:0005840">
    <property type="term" value="C:ribosome"/>
    <property type="evidence" value="ECO:0007669"/>
    <property type="project" value="UniProtKB-KW"/>
</dbReference>
<feature type="compositionally biased region" description="Basic and acidic residues" evidence="4">
    <location>
        <begin position="83"/>
        <end position="106"/>
    </location>
</feature>
<gene>
    <name evidence="6" type="ORF">IAA70_04350</name>
</gene>
<dbReference type="Gene3D" id="2.40.50.140">
    <property type="entry name" value="Nucleic acid-binding proteins"/>
    <property type="match status" value="1"/>
</dbReference>
<feature type="domain" description="S1 motif" evidence="5">
    <location>
        <begin position="6"/>
        <end position="73"/>
    </location>
</feature>
<dbReference type="InterPro" id="IPR050437">
    <property type="entry name" value="Ribos_protein_bS1-like"/>
</dbReference>
<dbReference type="AlphaFoldDB" id="A0A9D1A9M4"/>
<organism evidence="6 7">
    <name type="scientific">Candidatus Avoscillospira stercoripullorum</name>
    <dbReference type="NCBI Taxonomy" id="2840709"/>
    <lineage>
        <taxon>Bacteria</taxon>
        <taxon>Bacillati</taxon>
        <taxon>Bacillota</taxon>
        <taxon>Clostridia</taxon>
        <taxon>Eubacteriales</taxon>
        <taxon>Oscillospiraceae</taxon>
        <taxon>Oscillospiraceae incertae sedis</taxon>
        <taxon>Candidatus Avoscillospira</taxon>
    </lineage>
</organism>